<dbReference type="RefSeq" id="WP_074461834.1">
    <property type="nucleotide sequence ID" value="NZ_FMUR01000006.1"/>
</dbReference>
<dbReference type="EMBL" id="FMUR01000006">
    <property type="protein sequence ID" value="SCY02209.1"/>
    <property type="molecule type" value="Genomic_DNA"/>
</dbReference>
<feature type="transmembrane region" description="Helical" evidence="1">
    <location>
        <begin position="6"/>
        <end position="25"/>
    </location>
</feature>
<evidence type="ECO:0000256" key="1">
    <source>
        <dbReference type="SAM" id="Phobius"/>
    </source>
</evidence>
<keyword evidence="1" id="KW-1133">Transmembrane helix</keyword>
<feature type="transmembrane region" description="Helical" evidence="1">
    <location>
        <begin position="45"/>
        <end position="69"/>
    </location>
</feature>
<evidence type="ECO:0000313" key="3">
    <source>
        <dbReference type="Proteomes" id="UP000183047"/>
    </source>
</evidence>
<keyword evidence="3" id="KW-1185">Reference proteome</keyword>
<proteinExistence type="predicted"/>
<dbReference type="AlphaFoldDB" id="A0A1G5CI73"/>
<keyword evidence="1" id="KW-0812">Transmembrane</keyword>
<sequence>MENVMIVLLHIFLATVCLWSMYKAARRLVAKRADKDEHIDDVYEYAGFVIAVIMVLMYVALLFMGAYGITSACPLACAAMCVNQQRVNNEV</sequence>
<keyword evidence="1" id="KW-0472">Membrane</keyword>
<gene>
    <name evidence="2" type="ORF">SAMN02910451_01146</name>
</gene>
<name>A0A1G5CI73_9FIRM</name>
<organism evidence="2 3">
    <name type="scientific">Butyrivibrio hungatei</name>
    <dbReference type="NCBI Taxonomy" id="185008"/>
    <lineage>
        <taxon>Bacteria</taxon>
        <taxon>Bacillati</taxon>
        <taxon>Bacillota</taxon>
        <taxon>Clostridia</taxon>
        <taxon>Lachnospirales</taxon>
        <taxon>Lachnospiraceae</taxon>
        <taxon>Butyrivibrio</taxon>
    </lineage>
</organism>
<dbReference type="OrthoDB" id="9880858at2"/>
<accession>A0A1G5CI73</accession>
<dbReference type="Proteomes" id="UP000183047">
    <property type="component" value="Unassembled WGS sequence"/>
</dbReference>
<reference evidence="3" key="1">
    <citation type="submission" date="2016-10" db="EMBL/GenBank/DDBJ databases">
        <authorList>
            <person name="Varghese N."/>
            <person name="Submissions S."/>
        </authorList>
    </citation>
    <scope>NUCLEOTIDE SEQUENCE [LARGE SCALE GENOMIC DNA]</scope>
    <source>
        <strain evidence="3">XBD2006</strain>
    </source>
</reference>
<evidence type="ECO:0000313" key="2">
    <source>
        <dbReference type="EMBL" id="SCY02209.1"/>
    </source>
</evidence>
<protein>
    <submittedName>
        <fullName evidence="2">Uncharacterized protein</fullName>
    </submittedName>
</protein>